<organism evidence="7 8">
    <name type="scientific">Callorhinchus milii</name>
    <name type="common">Ghost shark</name>
    <dbReference type="NCBI Taxonomy" id="7868"/>
    <lineage>
        <taxon>Eukaryota</taxon>
        <taxon>Metazoa</taxon>
        <taxon>Chordata</taxon>
        <taxon>Craniata</taxon>
        <taxon>Vertebrata</taxon>
        <taxon>Chondrichthyes</taxon>
        <taxon>Holocephali</taxon>
        <taxon>Chimaeriformes</taxon>
        <taxon>Callorhinchidae</taxon>
        <taxon>Callorhinchus</taxon>
    </lineage>
</organism>
<feature type="domain" description="Ig-like" evidence="6">
    <location>
        <begin position="44"/>
        <end position="123"/>
    </location>
</feature>
<dbReference type="SMART" id="SM00409">
    <property type="entry name" value="IG"/>
    <property type="match status" value="1"/>
</dbReference>
<dbReference type="AlphaFoldDB" id="A0A4W3GXS1"/>
<dbReference type="Proteomes" id="UP000314986">
    <property type="component" value="Unassembled WGS sequence"/>
</dbReference>
<dbReference type="PANTHER" id="PTHR44337:SF20">
    <property type="entry name" value="CARCINOEMBRYONIC ANTIGEN-RELATED CELL ADHESION MOLECULE 5-RELATED"/>
    <property type="match status" value="1"/>
</dbReference>
<name>A0A4W3GXS1_CALMI</name>
<evidence type="ECO:0000256" key="5">
    <source>
        <dbReference type="SAM" id="MobiDB-lite"/>
    </source>
</evidence>
<sequence length="360" mass="40530">MSPNNDTLTIKLVNRRDTGDYCCLVQNPVSNATATFNIEVVYGPDDSSIIPPGPVTAFLGQTIILYCSATSSPAAEYKWYRGNTVLQAGPAHTIANITWNQSGNYTCLAHNKVTDNFIYTSVDFIVTGEDHNCCDLYIQTTHLPILNPVPHHPRPRPAPLGPYHTLNPVPHHPRPRQAPLGPYHTLNPVPHRPRPRPRQAPLAPYHTLNPVPHRPRPRHRQAPLGPYHTLNPVPHRPRPRHRQAPLGPYHTLNPVPHRPRPRHRQAPLGPYHTLNPVPHRPRPRHRQAPLGPYHTLNPVPHRPRPRPRQAPLAPYHTLNPVPHHPHPRQAPLGPYCGTDRFQDPLTRFQIASCPGLSPPL</sequence>
<evidence type="ECO:0000313" key="8">
    <source>
        <dbReference type="Proteomes" id="UP000314986"/>
    </source>
</evidence>
<dbReference type="SUPFAM" id="SSF48726">
    <property type="entry name" value="Immunoglobulin"/>
    <property type="match status" value="2"/>
</dbReference>
<dbReference type="SMART" id="SM00408">
    <property type="entry name" value="IGc2"/>
    <property type="match status" value="1"/>
</dbReference>
<evidence type="ECO:0000313" key="7">
    <source>
        <dbReference type="Ensembl" id="ENSCMIP00000007762.1"/>
    </source>
</evidence>
<dbReference type="InterPro" id="IPR013783">
    <property type="entry name" value="Ig-like_fold"/>
</dbReference>
<feature type="region of interest" description="Disordered" evidence="5">
    <location>
        <begin position="189"/>
        <end position="331"/>
    </location>
</feature>
<keyword evidence="3" id="KW-0325">Glycoprotein</keyword>
<dbReference type="InterPro" id="IPR003599">
    <property type="entry name" value="Ig_sub"/>
</dbReference>
<evidence type="ECO:0000256" key="4">
    <source>
        <dbReference type="ARBA" id="ARBA00023319"/>
    </source>
</evidence>
<dbReference type="Pfam" id="PF13895">
    <property type="entry name" value="Ig_2"/>
    <property type="match status" value="1"/>
</dbReference>
<reference evidence="8" key="3">
    <citation type="journal article" date="2014" name="Nature">
        <title>Elephant shark genome provides unique insights into gnathostome evolution.</title>
        <authorList>
            <consortium name="International Elephant Shark Genome Sequencing Consortium"/>
            <person name="Venkatesh B."/>
            <person name="Lee A.P."/>
            <person name="Ravi V."/>
            <person name="Maurya A.K."/>
            <person name="Lian M.M."/>
            <person name="Swann J.B."/>
            <person name="Ohta Y."/>
            <person name="Flajnik M.F."/>
            <person name="Sutoh Y."/>
            <person name="Kasahara M."/>
            <person name="Hoon S."/>
            <person name="Gangu V."/>
            <person name="Roy S.W."/>
            <person name="Irimia M."/>
            <person name="Korzh V."/>
            <person name="Kondrychyn I."/>
            <person name="Lim Z.W."/>
            <person name="Tay B.H."/>
            <person name="Tohari S."/>
            <person name="Kong K.W."/>
            <person name="Ho S."/>
            <person name="Lorente-Galdos B."/>
            <person name="Quilez J."/>
            <person name="Marques-Bonet T."/>
            <person name="Raney B.J."/>
            <person name="Ingham P.W."/>
            <person name="Tay A."/>
            <person name="Hillier L.W."/>
            <person name="Minx P."/>
            <person name="Boehm T."/>
            <person name="Wilson R.K."/>
            <person name="Brenner S."/>
            <person name="Warren W.C."/>
        </authorList>
    </citation>
    <scope>NUCLEOTIDE SEQUENCE [LARGE SCALE GENOMIC DNA]</scope>
</reference>
<evidence type="ECO:0000256" key="3">
    <source>
        <dbReference type="ARBA" id="ARBA00023180"/>
    </source>
</evidence>
<dbReference type="InterPro" id="IPR036179">
    <property type="entry name" value="Ig-like_dom_sf"/>
</dbReference>
<reference evidence="7" key="5">
    <citation type="submission" date="2025-09" db="UniProtKB">
        <authorList>
            <consortium name="Ensembl"/>
        </authorList>
    </citation>
    <scope>IDENTIFICATION</scope>
</reference>
<reference evidence="7" key="4">
    <citation type="submission" date="2025-08" db="UniProtKB">
        <authorList>
            <consortium name="Ensembl"/>
        </authorList>
    </citation>
    <scope>IDENTIFICATION</scope>
</reference>
<keyword evidence="1" id="KW-0732">Signal</keyword>
<dbReference type="InterPro" id="IPR052598">
    <property type="entry name" value="IgSF_CEA-related"/>
</dbReference>
<reference evidence="8" key="1">
    <citation type="journal article" date="2006" name="Science">
        <title>Ancient noncoding elements conserved in the human genome.</title>
        <authorList>
            <person name="Venkatesh B."/>
            <person name="Kirkness E.F."/>
            <person name="Loh Y.H."/>
            <person name="Halpern A.L."/>
            <person name="Lee A.P."/>
            <person name="Johnson J."/>
            <person name="Dandona N."/>
            <person name="Viswanathan L.D."/>
            <person name="Tay A."/>
            <person name="Venter J.C."/>
            <person name="Strausberg R.L."/>
            <person name="Brenner S."/>
        </authorList>
    </citation>
    <scope>NUCLEOTIDE SEQUENCE [LARGE SCALE GENOMIC DNA]</scope>
</reference>
<protein>
    <recommendedName>
        <fullName evidence="6">Ig-like domain-containing protein</fullName>
    </recommendedName>
</protein>
<dbReference type="PROSITE" id="PS50835">
    <property type="entry name" value="IG_LIKE"/>
    <property type="match status" value="2"/>
</dbReference>
<keyword evidence="2" id="KW-1015">Disulfide bond</keyword>
<keyword evidence="8" id="KW-1185">Reference proteome</keyword>
<dbReference type="InParanoid" id="A0A4W3GXS1"/>
<dbReference type="PANTHER" id="PTHR44337">
    <property type="entry name" value="CARCINOEMBRYONIC ANTIGEN-RELATED CELL ADHESION MOLECULE 8"/>
    <property type="match status" value="1"/>
</dbReference>
<feature type="domain" description="Ig-like" evidence="6">
    <location>
        <begin position="1"/>
        <end position="39"/>
    </location>
</feature>
<accession>A0A4W3GXS1</accession>
<evidence type="ECO:0000259" key="6">
    <source>
        <dbReference type="PROSITE" id="PS50835"/>
    </source>
</evidence>
<dbReference type="InterPro" id="IPR007110">
    <property type="entry name" value="Ig-like_dom"/>
</dbReference>
<evidence type="ECO:0000256" key="1">
    <source>
        <dbReference type="ARBA" id="ARBA00022729"/>
    </source>
</evidence>
<dbReference type="Gene3D" id="2.60.40.10">
    <property type="entry name" value="Immunoglobulins"/>
    <property type="match status" value="2"/>
</dbReference>
<evidence type="ECO:0000256" key="2">
    <source>
        <dbReference type="ARBA" id="ARBA00023157"/>
    </source>
</evidence>
<dbReference type="Ensembl" id="ENSCMIT00000007988.1">
    <property type="protein sequence ID" value="ENSCMIP00000007762.1"/>
    <property type="gene ID" value="ENSCMIG00000004215.1"/>
</dbReference>
<proteinExistence type="predicted"/>
<dbReference type="InterPro" id="IPR003598">
    <property type="entry name" value="Ig_sub2"/>
</dbReference>
<reference evidence="8" key="2">
    <citation type="journal article" date="2007" name="PLoS Biol.">
        <title>Survey sequencing and comparative analysis of the elephant shark (Callorhinchus milii) genome.</title>
        <authorList>
            <person name="Venkatesh B."/>
            <person name="Kirkness E.F."/>
            <person name="Loh Y.H."/>
            <person name="Halpern A.L."/>
            <person name="Lee A.P."/>
            <person name="Johnson J."/>
            <person name="Dandona N."/>
            <person name="Viswanathan L.D."/>
            <person name="Tay A."/>
            <person name="Venter J.C."/>
            <person name="Strausberg R.L."/>
            <person name="Brenner S."/>
        </authorList>
    </citation>
    <scope>NUCLEOTIDE SEQUENCE [LARGE SCALE GENOMIC DNA]</scope>
</reference>
<keyword evidence="4" id="KW-0393">Immunoglobulin domain</keyword>
<dbReference type="GeneTree" id="ENSGT01100000263479"/>